<dbReference type="PANTHER" id="PTHR34229">
    <property type="entry name" value="METAL TRANSPORT PROTEIN HI_1621-RELATED"/>
    <property type="match status" value="1"/>
</dbReference>
<gene>
    <name evidence="8" type="ORF">ENM88_04525</name>
</gene>
<feature type="transmembrane region" description="Helical" evidence="7">
    <location>
        <begin position="136"/>
        <end position="155"/>
    </location>
</feature>
<dbReference type="Pfam" id="PF01891">
    <property type="entry name" value="CbiM"/>
    <property type="match status" value="1"/>
</dbReference>
<dbReference type="AlphaFoldDB" id="A0A7J3X712"/>
<feature type="transmembrane region" description="Helical" evidence="7">
    <location>
        <begin position="102"/>
        <end position="124"/>
    </location>
</feature>
<feature type="transmembrane region" description="Helical" evidence="7">
    <location>
        <begin position="71"/>
        <end position="96"/>
    </location>
</feature>
<sequence length="207" mass="21386">MHIPDGFLDPATCAATYLITIAVGVVAFRRARLAGEDAKLLVPVLAAAIFVAQMLNWPLPGGTSLHLVGGALAAILVGPWLGYFVMLLVLAVQALVFHDGGITTLGANVLNMGVVAVLTGYLVYKAFPERWKTVGAFAAGWLSLTLAGIACGIELGLSSQFLYGLSVTLPVMGGWHALLGLIEGAITAAVYAYLKARAPGLIAGGRA</sequence>
<dbReference type="Gene3D" id="1.10.1760.20">
    <property type="match status" value="1"/>
</dbReference>
<dbReference type="GO" id="GO:0005886">
    <property type="term" value="C:plasma membrane"/>
    <property type="evidence" value="ECO:0007669"/>
    <property type="project" value="UniProtKB-SubCell"/>
</dbReference>
<dbReference type="GO" id="GO:0000041">
    <property type="term" value="P:transition metal ion transport"/>
    <property type="evidence" value="ECO:0007669"/>
    <property type="project" value="InterPro"/>
</dbReference>
<evidence type="ECO:0000256" key="1">
    <source>
        <dbReference type="ARBA" id="ARBA00004651"/>
    </source>
</evidence>
<comment type="caution">
    <text evidence="8">The sequence shown here is derived from an EMBL/GenBank/DDBJ whole genome shotgun (WGS) entry which is preliminary data.</text>
</comment>
<dbReference type="PANTHER" id="PTHR34229:SF1">
    <property type="entry name" value="METAL TRANSPORT PROTEIN HI_1621-RELATED"/>
    <property type="match status" value="1"/>
</dbReference>
<feature type="transmembrane region" description="Helical" evidence="7">
    <location>
        <begin position="175"/>
        <end position="194"/>
    </location>
</feature>
<keyword evidence="5 7" id="KW-1133">Transmembrane helix</keyword>
<dbReference type="EMBL" id="DRZM01000139">
    <property type="protein sequence ID" value="HHP04999.1"/>
    <property type="molecule type" value="Genomic_DNA"/>
</dbReference>
<keyword evidence="4 7" id="KW-0812">Transmembrane</keyword>
<evidence type="ECO:0000256" key="6">
    <source>
        <dbReference type="ARBA" id="ARBA00023136"/>
    </source>
</evidence>
<feature type="transmembrane region" description="Helical" evidence="7">
    <location>
        <begin position="7"/>
        <end position="28"/>
    </location>
</feature>
<evidence type="ECO:0000256" key="4">
    <source>
        <dbReference type="ARBA" id="ARBA00022692"/>
    </source>
</evidence>
<proteinExistence type="predicted"/>
<evidence type="ECO:0000313" key="8">
    <source>
        <dbReference type="EMBL" id="HHP04999.1"/>
    </source>
</evidence>
<organism evidence="8">
    <name type="scientific">Thermofilum pendens</name>
    <dbReference type="NCBI Taxonomy" id="2269"/>
    <lineage>
        <taxon>Archaea</taxon>
        <taxon>Thermoproteota</taxon>
        <taxon>Thermoprotei</taxon>
        <taxon>Thermofilales</taxon>
        <taxon>Thermofilaceae</taxon>
        <taxon>Thermofilum</taxon>
    </lineage>
</organism>
<protein>
    <submittedName>
        <fullName evidence="8">Metal transporter</fullName>
    </submittedName>
</protein>
<evidence type="ECO:0000256" key="7">
    <source>
        <dbReference type="SAM" id="Phobius"/>
    </source>
</evidence>
<feature type="transmembrane region" description="Helical" evidence="7">
    <location>
        <begin position="40"/>
        <end position="59"/>
    </location>
</feature>
<accession>A0A7J3X712</accession>
<keyword evidence="6 7" id="KW-0472">Membrane</keyword>
<evidence type="ECO:0000256" key="5">
    <source>
        <dbReference type="ARBA" id="ARBA00022989"/>
    </source>
</evidence>
<keyword evidence="2" id="KW-0813">Transport</keyword>
<evidence type="ECO:0000256" key="3">
    <source>
        <dbReference type="ARBA" id="ARBA00022475"/>
    </source>
</evidence>
<comment type="subcellular location">
    <subcellularLocation>
        <location evidence="1">Cell membrane</location>
        <topology evidence="1">Multi-pass membrane protein</topology>
    </subcellularLocation>
</comment>
<name>A0A7J3X712_THEPE</name>
<evidence type="ECO:0000256" key="2">
    <source>
        <dbReference type="ARBA" id="ARBA00022448"/>
    </source>
</evidence>
<keyword evidence="3" id="KW-1003">Cell membrane</keyword>
<reference evidence="8" key="1">
    <citation type="journal article" date="2020" name="mSystems">
        <title>Genome- and Community-Level Interaction Insights into Carbon Utilization and Element Cycling Functions of Hydrothermarchaeota in Hydrothermal Sediment.</title>
        <authorList>
            <person name="Zhou Z."/>
            <person name="Liu Y."/>
            <person name="Xu W."/>
            <person name="Pan J."/>
            <person name="Luo Z.H."/>
            <person name="Li M."/>
        </authorList>
    </citation>
    <scope>NUCLEOTIDE SEQUENCE [LARGE SCALE GENOMIC DNA]</scope>
    <source>
        <strain evidence="8">SpSt-1125</strain>
    </source>
</reference>
<dbReference type="InterPro" id="IPR002751">
    <property type="entry name" value="CbiM/NikMN"/>
</dbReference>